<evidence type="ECO:0000313" key="8">
    <source>
        <dbReference type="Proteomes" id="UP000193498"/>
    </source>
</evidence>
<dbReference type="AlphaFoldDB" id="A0A1Y1XMP5"/>
<keyword evidence="3 6" id="KW-0812">Transmembrane</keyword>
<dbReference type="STRING" id="1314790.A0A1Y1XMP5"/>
<feature type="transmembrane region" description="Helical" evidence="6">
    <location>
        <begin position="84"/>
        <end position="104"/>
    </location>
</feature>
<feature type="transmembrane region" description="Helical" evidence="6">
    <location>
        <begin position="190"/>
        <end position="208"/>
    </location>
</feature>
<feature type="transmembrane region" description="Helical" evidence="6">
    <location>
        <begin position="256"/>
        <end position="278"/>
    </location>
</feature>
<comment type="caution">
    <text evidence="7">The sequence shown here is derived from an EMBL/GenBank/DDBJ whole genome shotgun (WGS) entry which is preliminary data.</text>
</comment>
<feature type="transmembrane region" description="Helical" evidence="6">
    <location>
        <begin position="299"/>
        <end position="323"/>
    </location>
</feature>
<accession>A0A1Y1XMP5</accession>
<dbReference type="PIRSF" id="PIRSF006060">
    <property type="entry name" value="AA_transporter"/>
    <property type="match status" value="1"/>
</dbReference>
<name>A0A1Y1XMP5_9FUNG</name>
<protein>
    <submittedName>
        <fullName evidence="7">Cationic amino acid transporter-like protein</fullName>
    </submittedName>
</protein>
<evidence type="ECO:0000313" key="7">
    <source>
        <dbReference type="EMBL" id="ORX87019.1"/>
    </source>
</evidence>
<reference evidence="7 8" key="1">
    <citation type="submission" date="2016-07" db="EMBL/GenBank/DDBJ databases">
        <title>Pervasive Adenine N6-methylation of Active Genes in Fungi.</title>
        <authorList>
            <consortium name="DOE Joint Genome Institute"/>
            <person name="Mondo S.J."/>
            <person name="Dannebaum R.O."/>
            <person name="Kuo R.C."/>
            <person name="Labutti K."/>
            <person name="Haridas S."/>
            <person name="Kuo A."/>
            <person name="Salamov A."/>
            <person name="Ahrendt S.R."/>
            <person name="Lipzen A."/>
            <person name="Sullivan W."/>
            <person name="Andreopoulos W.B."/>
            <person name="Clum A."/>
            <person name="Lindquist E."/>
            <person name="Daum C."/>
            <person name="Ramamoorthy G.K."/>
            <person name="Gryganskyi A."/>
            <person name="Culley D."/>
            <person name="Magnuson J.K."/>
            <person name="James T.Y."/>
            <person name="O'Malley M.A."/>
            <person name="Stajich J.E."/>
            <person name="Spatafora J.W."/>
            <person name="Visel A."/>
            <person name="Grigoriev I.V."/>
        </authorList>
    </citation>
    <scope>NUCLEOTIDE SEQUENCE [LARGE SCALE GENOMIC DNA]</scope>
    <source>
        <strain evidence="7 8">CBS 931.73</strain>
    </source>
</reference>
<dbReference type="Proteomes" id="UP000193498">
    <property type="component" value="Unassembled WGS sequence"/>
</dbReference>
<proteinExistence type="predicted"/>
<keyword evidence="2" id="KW-0813">Transport</keyword>
<dbReference type="GO" id="GO:0016020">
    <property type="term" value="C:membrane"/>
    <property type="evidence" value="ECO:0007669"/>
    <property type="project" value="UniProtKB-SubCell"/>
</dbReference>
<feature type="transmembrane region" description="Helical" evidence="6">
    <location>
        <begin position="482"/>
        <end position="499"/>
    </location>
</feature>
<dbReference type="OrthoDB" id="3900342at2759"/>
<dbReference type="PANTHER" id="PTHR43243">
    <property type="entry name" value="INNER MEMBRANE TRANSPORTER YGJI-RELATED"/>
    <property type="match status" value="1"/>
</dbReference>
<dbReference type="InParanoid" id="A0A1Y1XMP5"/>
<feature type="transmembrane region" description="Helical" evidence="6">
    <location>
        <begin position="453"/>
        <end position="476"/>
    </location>
</feature>
<evidence type="ECO:0000256" key="1">
    <source>
        <dbReference type="ARBA" id="ARBA00004141"/>
    </source>
</evidence>
<evidence type="ECO:0000256" key="3">
    <source>
        <dbReference type="ARBA" id="ARBA00022692"/>
    </source>
</evidence>
<feature type="transmembrane region" description="Helical" evidence="6">
    <location>
        <begin position="420"/>
        <end position="441"/>
    </location>
</feature>
<dbReference type="GO" id="GO:0015171">
    <property type="term" value="F:amino acid transmembrane transporter activity"/>
    <property type="evidence" value="ECO:0007669"/>
    <property type="project" value="TreeGrafter"/>
</dbReference>
<evidence type="ECO:0000256" key="2">
    <source>
        <dbReference type="ARBA" id="ARBA00022448"/>
    </source>
</evidence>
<keyword evidence="4 6" id="KW-1133">Transmembrane helix</keyword>
<feature type="transmembrane region" description="Helical" evidence="6">
    <location>
        <begin position="395"/>
        <end position="414"/>
    </location>
</feature>
<organism evidence="7 8">
    <name type="scientific">Basidiobolus meristosporus CBS 931.73</name>
    <dbReference type="NCBI Taxonomy" id="1314790"/>
    <lineage>
        <taxon>Eukaryota</taxon>
        <taxon>Fungi</taxon>
        <taxon>Fungi incertae sedis</taxon>
        <taxon>Zoopagomycota</taxon>
        <taxon>Entomophthoromycotina</taxon>
        <taxon>Basidiobolomycetes</taxon>
        <taxon>Basidiobolales</taxon>
        <taxon>Basidiobolaceae</taxon>
        <taxon>Basidiobolus</taxon>
    </lineage>
</organism>
<feature type="transmembrane region" description="Helical" evidence="6">
    <location>
        <begin position="116"/>
        <end position="137"/>
    </location>
</feature>
<evidence type="ECO:0000256" key="6">
    <source>
        <dbReference type="SAM" id="Phobius"/>
    </source>
</evidence>
<dbReference type="Gene3D" id="1.20.1740.10">
    <property type="entry name" value="Amino acid/polyamine transporter I"/>
    <property type="match status" value="1"/>
</dbReference>
<keyword evidence="8" id="KW-1185">Reference proteome</keyword>
<dbReference type="EMBL" id="MCFE01000559">
    <property type="protein sequence ID" value="ORX87019.1"/>
    <property type="molecule type" value="Genomic_DNA"/>
</dbReference>
<gene>
    <name evidence="7" type="ORF">K493DRAFT_237650</name>
</gene>
<dbReference type="Pfam" id="PF13520">
    <property type="entry name" value="AA_permease_2"/>
    <property type="match status" value="1"/>
</dbReference>
<evidence type="ECO:0000256" key="4">
    <source>
        <dbReference type="ARBA" id="ARBA00022989"/>
    </source>
</evidence>
<dbReference type="InterPro" id="IPR002293">
    <property type="entry name" value="AA/rel_permease1"/>
</dbReference>
<dbReference type="PANTHER" id="PTHR43243:SF4">
    <property type="entry name" value="CATIONIC AMINO ACID TRANSPORTER 4"/>
    <property type="match status" value="1"/>
</dbReference>
<comment type="subcellular location">
    <subcellularLocation>
        <location evidence="1">Membrane</location>
        <topology evidence="1">Multi-pass membrane protein</topology>
    </subcellularLocation>
</comment>
<feature type="transmembrane region" description="Helical" evidence="6">
    <location>
        <begin position="343"/>
        <end position="365"/>
    </location>
</feature>
<feature type="transmembrane region" description="Helical" evidence="6">
    <location>
        <begin position="56"/>
        <end position="78"/>
    </location>
</feature>
<evidence type="ECO:0000256" key="5">
    <source>
        <dbReference type="ARBA" id="ARBA00023136"/>
    </source>
</evidence>
<feature type="transmembrane region" description="Helical" evidence="6">
    <location>
        <begin position="220"/>
        <end position="240"/>
    </location>
</feature>
<sequence>MEGKDCKAQLHHPREKQHSTKSFKWWEKMLLTKSIERLQADAKNTTLERTHSAADLTAIGIGGTIGIGIFVLTGLAAAKNTGPAVVLSFILAGLTASTAAFSLSEMACIIPVSGSTYTYVYATLGELAGWVIGWDLILEYLVGAATVSVGWSNYFRSFLMNAFGIQISERYTSAPVIFDTDTQSFNMSGSIINVPAILISLTISTLLYTGVRESARVNTVIVITKLLVIVLFITACLKYVDPKNYTPFLPPNQGSFGLYGFSGLLSATTTVFFSYIGFDSVTTAAQEAKNPERDVPIGIWASLIICTVLYIAMCMIMTGIVPYHELNSPSPVSVVIAYTGMSWLTIIVEFAAIIGLTSVMLVFLLAQSRIFYTMACDGLLPSSAAKIHKKFKTPWVTTIASGAFCALLGGVLPVDVLGEMSAVGTLFAFALVHVGVIILRFRRPELPRKFKTPLEPFAIPIFGIAMSVVLICGATISTIIRLFIWLAVGLLVYILYGRIHSKIGKTFVGLHNHEMESIGGVNESV</sequence>
<keyword evidence="5 6" id="KW-0472">Membrane</keyword>